<dbReference type="InterPro" id="IPR036026">
    <property type="entry name" value="Seven-hairpin_glycosidases"/>
</dbReference>
<sequence length="667" mass="73392">MRHHPHKDAKYRIWQLPKQDVSPRCVHSHICDGKHVCDVDSLGCITDALTRKSKVREAARWTWQGYRKYAWGHDELNAGSRSNREWFRMGLTIVDSLDTLQILGLLEEYAEARYWVINHLDMNQGDVSVFETTIRILGGLAAAFYHSGGDEVYLLKAVEFADRLLPAFNTSSGLAQPHFSVHDKNAAAYRASVGGTCLAEVATLSMEFSAVTRISGRPEYRETAMVTWYQLAQMNNMDGLYCTNLNGDSLTCNGNHFTFGAAADSAYEYMLKQWILTNGSDTICLDMYKRALQGMRKHMLTKLWMGDDIGDVWIVADNDNGVSRQNVLEHLTCFLPGTMALGHMYGINTASGPDEDDDLMVAVKLMKACYELYHQSPSGVAFDSVSLVPHFSPPPPPPPSPPPSPPPAQANGTGGSSFAGQGSNGSGSAGSAGVNSAGGNGGAAGQGQAAQGQGGGGAGSSRRLLQHEARAKAEDLLRASQGGQSRRQQEQSTEPPRRVTYRMTPRSRESFLRPEVTESLFYLWRATGDPIYREWGWNMFRAYDRWCRVGTGGFQVLQDVTSVPPVPGNKMESFWMAETMKYFYLLFSDDPEEIPLDEFVFNTEAHPLAIWGSKTDVKLRKALARFHGTKLQAAGEALEDLPRIARFLRKPAGDGADPAGVGRVRGG</sequence>
<evidence type="ECO:0000256" key="12">
    <source>
        <dbReference type="RuleBase" id="RU361193"/>
    </source>
</evidence>
<dbReference type="GO" id="GO:0005509">
    <property type="term" value="F:calcium ion binding"/>
    <property type="evidence" value="ECO:0007669"/>
    <property type="project" value="InterPro"/>
</dbReference>
<dbReference type="AlphaFoldDB" id="A0A150GYM1"/>
<evidence type="ECO:0000256" key="11">
    <source>
        <dbReference type="PIRSR" id="PIRSR601382-3"/>
    </source>
</evidence>
<feature type="region of interest" description="Disordered" evidence="13">
    <location>
        <begin position="390"/>
        <end position="462"/>
    </location>
</feature>
<dbReference type="SUPFAM" id="SSF48225">
    <property type="entry name" value="Seven-hairpin glycosidases"/>
    <property type="match status" value="1"/>
</dbReference>
<dbReference type="Proteomes" id="UP000075714">
    <property type="component" value="Unassembled WGS sequence"/>
</dbReference>
<dbReference type="EC" id="3.2.1.-" evidence="12"/>
<dbReference type="GO" id="GO:0005768">
    <property type="term" value="C:endosome"/>
    <property type="evidence" value="ECO:0007669"/>
    <property type="project" value="TreeGrafter"/>
</dbReference>
<dbReference type="GO" id="GO:0004571">
    <property type="term" value="F:mannosyl-oligosaccharide 1,2-alpha-mannosidase activity"/>
    <property type="evidence" value="ECO:0007669"/>
    <property type="project" value="UniProtKB-EC"/>
</dbReference>
<feature type="compositionally biased region" description="Pro residues" evidence="13">
    <location>
        <begin position="391"/>
        <end position="408"/>
    </location>
</feature>
<comment type="cofactor">
    <cofactor evidence="1 10">
        <name>Ca(2+)</name>
        <dbReference type="ChEBI" id="CHEBI:29108"/>
    </cofactor>
</comment>
<reference evidence="15" key="1">
    <citation type="journal article" date="2016" name="Nat. Commun.">
        <title>The Gonium pectorale genome demonstrates co-option of cell cycle regulation during the evolution of multicellularity.</title>
        <authorList>
            <person name="Hanschen E.R."/>
            <person name="Marriage T.N."/>
            <person name="Ferris P.J."/>
            <person name="Hamaji T."/>
            <person name="Toyoda A."/>
            <person name="Fujiyama A."/>
            <person name="Neme R."/>
            <person name="Noguchi H."/>
            <person name="Minakuchi Y."/>
            <person name="Suzuki M."/>
            <person name="Kawai-Toyooka H."/>
            <person name="Smith D.R."/>
            <person name="Sparks H."/>
            <person name="Anderson J."/>
            <person name="Bakaric R."/>
            <person name="Luria V."/>
            <person name="Karger A."/>
            <person name="Kirschner M.W."/>
            <person name="Durand P.M."/>
            <person name="Michod R.E."/>
            <person name="Nozaki H."/>
            <person name="Olson B.J."/>
        </authorList>
    </citation>
    <scope>NUCLEOTIDE SEQUENCE [LARGE SCALE GENOMIC DNA]</scope>
    <source>
        <strain evidence="15">NIES-2863</strain>
    </source>
</reference>
<feature type="region of interest" description="Disordered" evidence="13">
    <location>
        <begin position="477"/>
        <end position="502"/>
    </location>
</feature>
<dbReference type="Pfam" id="PF01532">
    <property type="entry name" value="Glyco_hydro_47"/>
    <property type="match status" value="1"/>
</dbReference>
<comment type="similarity">
    <text evidence="3 12">Belongs to the glycosyl hydrolase 47 family.</text>
</comment>
<dbReference type="PANTHER" id="PTHR11742">
    <property type="entry name" value="MANNOSYL-OLIGOSACCHARIDE ALPHA-1,2-MANNOSIDASE-RELATED"/>
    <property type="match status" value="1"/>
</dbReference>
<evidence type="ECO:0000313" key="15">
    <source>
        <dbReference type="Proteomes" id="UP000075714"/>
    </source>
</evidence>
<feature type="compositionally biased region" description="Low complexity" evidence="13">
    <location>
        <begin position="480"/>
        <end position="492"/>
    </location>
</feature>
<accession>A0A150GYM1</accession>
<evidence type="ECO:0000313" key="14">
    <source>
        <dbReference type="EMBL" id="KXZ54812.1"/>
    </source>
</evidence>
<dbReference type="Gene3D" id="1.50.10.10">
    <property type="match status" value="2"/>
</dbReference>
<protein>
    <recommendedName>
        <fullName evidence="12">alpha-1,2-Mannosidase</fullName>
        <ecNumber evidence="12">3.2.1.-</ecNumber>
    </recommendedName>
</protein>
<keyword evidence="6 10" id="KW-0106">Calcium</keyword>
<dbReference type="InterPro" id="IPR012341">
    <property type="entry name" value="6hp_glycosidase-like_sf"/>
</dbReference>
<comment type="caution">
    <text evidence="14">The sequence shown here is derived from an EMBL/GenBank/DDBJ whole genome shotgun (WGS) entry which is preliminary data.</text>
</comment>
<dbReference type="GO" id="GO:0016020">
    <property type="term" value="C:membrane"/>
    <property type="evidence" value="ECO:0007669"/>
    <property type="project" value="InterPro"/>
</dbReference>
<feature type="compositionally biased region" description="Gly residues" evidence="13">
    <location>
        <begin position="412"/>
        <end position="445"/>
    </location>
</feature>
<keyword evidence="7 11" id="KW-1015">Disulfide bond</keyword>
<keyword evidence="5 12" id="KW-0378">Hydrolase</keyword>
<comment type="pathway">
    <text evidence="2">Protein modification; protein glycosylation.</text>
</comment>
<dbReference type="OrthoDB" id="8118055at2759"/>
<dbReference type="InterPro" id="IPR050749">
    <property type="entry name" value="Glycosyl_Hydrolase_47"/>
</dbReference>
<evidence type="ECO:0000256" key="10">
    <source>
        <dbReference type="PIRSR" id="PIRSR601382-2"/>
    </source>
</evidence>
<organism evidence="14 15">
    <name type="scientific">Gonium pectorale</name>
    <name type="common">Green alga</name>
    <dbReference type="NCBI Taxonomy" id="33097"/>
    <lineage>
        <taxon>Eukaryota</taxon>
        <taxon>Viridiplantae</taxon>
        <taxon>Chlorophyta</taxon>
        <taxon>core chlorophytes</taxon>
        <taxon>Chlorophyceae</taxon>
        <taxon>CS clade</taxon>
        <taxon>Chlamydomonadales</taxon>
        <taxon>Volvocaceae</taxon>
        <taxon>Gonium</taxon>
    </lineage>
</organism>
<comment type="catalytic activity">
    <reaction evidence="9">
        <text>N(4)-(alpha-D-Man-(1-&gt;2)-alpha-D-Man-(1-&gt;2)-alpha-D-Man-(1-&gt;3)-[alpha-D-Man-(1-&gt;2)-alpha-D-Man-(1-&gt;3)-[alpha-D-Man-(1-&gt;2)-alpha-D-Man-(1-&gt;6)]-alpha-D-Man-(1-&gt;6)]-beta-D-Man-(1-&gt;4)-beta-D-GlcNAc-(1-&gt;4)-beta-D-GlcNAc)-L-asparaginyl-[protein] (N-glucan mannose isomer 9A1,2,3B1,2,3) + 4 H2O = N(4)-(alpha-D-Man-(1-&gt;3)-[alpha-D-Man-(1-&gt;3)-[alpha-D-Man-(1-&gt;6)]-alpha-D-Man-(1-&gt;6)]-beta-D-Man-(1-&gt;4)-beta-D-GlcNAc-(1-&gt;4)-beta-D-GlcNAc)-L-asparaginyl-[protein] (N-glucan mannose isomer 5A1,2) + 4 beta-D-mannose</text>
        <dbReference type="Rhea" id="RHEA:56008"/>
        <dbReference type="Rhea" id="RHEA-COMP:14356"/>
        <dbReference type="Rhea" id="RHEA-COMP:14367"/>
        <dbReference type="ChEBI" id="CHEBI:15377"/>
        <dbReference type="ChEBI" id="CHEBI:28563"/>
        <dbReference type="ChEBI" id="CHEBI:59087"/>
        <dbReference type="ChEBI" id="CHEBI:139493"/>
        <dbReference type="EC" id="3.2.1.113"/>
    </reaction>
</comment>
<proteinExistence type="inferred from homology"/>
<dbReference type="GO" id="GO:0005783">
    <property type="term" value="C:endoplasmic reticulum"/>
    <property type="evidence" value="ECO:0007669"/>
    <property type="project" value="TreeGrafter"/>
</dbReference>
<evidence type="ECO:0000256" key="2">
    <source>
        <dbReference type="ARBA" id="ARBA00004922"/>
    </source>
</evidence>
<evidence type="ECO:0000256" key="13">
    <source>
        <dbReference type="SAM" id="MobiDB-lite"/>
    </source>
</evidence>
<feature type="binding site" evidence="10">
    <location>
        <position position="603"/>
    </location>
    <ligand>
        <name>Ca(2+)</name>
        <dbReference type="ChEBI" id="CHEBI:29108"/>
    </ligand>
</feature>
<dbReference type="GO" id="GO:0005802">
    <property type="term" value="C:trans-Golgi network"/>
    <property type="evidence" value="ECO:0007669"/>
    <property type="project" value="TreeGrafter"/>
</dbReference>
<dbReference type="PANTHER" id="PTHR11742:SF55">
    <property type="entry name" value="ENDOPLASMIC RETICULUM MANNOSYL-OLIGOSACCHARIDE 1,2-ALPHA-MANNOSIDASE"/>
    <property type="match status" value="1"/>
</dbReference>
<evidence type="ECO:0000256" key="1">
    <source>
        <dbReference type="ARBA" id="ARBA00001913"/>
    </source>
</evidence>
<evidence type="ECO:0000256" key="5">
    <source>
        <dbReference type="ARBA" id="ARBA00022801"/>
    </source>
</evidence>
<dbReference type="STRING" id="33097.A0A150GYM1"/>
<evidence type="ECO:0000256" key="6">
    <source>
        <dbReference type="ARBA" id="ARBA00022837"/>
    </source>
</evidence>
<evidence type="ECO:0000256" key="3">
    <source>
        <dbReference type="ARBA" id="ARBA00007658"/>
    </source>
</evidence>
<evidence type="ECO:0000256" key="8">
    <source>
        <dbReference type="ARBA" id="ARBA00047669"/>
    </source>
</evidence>
<keyword evidence="15" id="KW-1185">Reference proteome</keyword>
<keyword evidence="4 10" id="KW-0479">Metal-binding</keyword>
<dbReference type="GO" id="GO:0005975">
    <property type="term" value="P:carbohydrate metabolic process"/>
    <property type="evidence" value="ECO:0007669"/>
    <property type="project" value="InterPro"/>
</dbReference>
<gene>
    <name evidence="14" type="ORF">GPECTOR_4g883</name>
</gene>
<evidence type="ECO:0000256" key="7">
    <source>
        <dbReference type="ARBA" id="ARBA00023157"/>
    </source>
</evidence>
<comment type="catalytic activity">
    <reaction evidence="8">
        <text>N(4)-(alpha-D-Man-(1-&gt;2)-alpha-D-Man-(1-&gt;2)-alpha-D-Man-(1-&gt;3)-[alpha-D-Man-(1-&gt;3)-[alpha-D-Man-(1-&gt;2)-alpha-D-Man-(1-&gt;6)]-alpha-D-Man-(1-&gt;6)]-beta-D-Man-(1-&gt;4)-beta-D-GlcNAc-(1-&gt;4)-beta-D-GlcNAc)-L-asparaginyl-[protein] (N-glucan mannose isomer 8A1,2,3B1,3) + 3 H2O = N(4)-(alpha-D-Man-(1-&gt;3)-[alpha-D-Man-(1-&gt;3)-[alpha-D-Man-(1-&gt;6)]-alpha-D-Man-(1-&gt;6)]-beta-D-Man-(1-&gt;4)-beta-D-GlcNAc-(1-&gt;4)-beta-D-GlcNAc)-L-asparaginyl-[protein] (N-glucan mannose isomer 5A1,2) + 3 beta-D-mannose</text>
        <dbReference type="Rhea" id="RHEA:56028"/>
        <dbReference type="Rhea" id="RHEA-COMP:14358"/>
        <dbReference type="Rhea" id="RHEA-COMP:14367"/>
        <dbReference type="ChEBI" id="CHEBI:15377"/>
        <dbReference type="ChEBI" id="CHEBI:28563"/>
        <dbReference type="ChEBI" id="CHEBI:59087"/>
        <dbReference type="ChEBI" id="CHEBI:60628"/>
        <dbReference type="EC" id="3.2.1.113"/>
    </reaction>
</comment>
<feature type="disulfide bond" evidence="11">
    <location>
        <begin position="333"/>
        <end position="369"/>
    </location>
</feature>
<name>A0A150GYM1_GONPE</name>
<keyword evidence="12" id="KW-0326">Glycosidase</keyword>
<evidence type="ECO:0000256" key="9">
    <source>
        <dbReference type="ARBA" id="ARBA00048605"/>
    </source>
</evidence>
<dbReference type="InterPro" id="IPR001382">
    <property type="entry name" value="Glyco_hydro_47"/>
</dbReference>
<dbReference type="EMBL" id="LSYV01000005">
    <property type="protein sequence ID" value="KXZ54812.1"/>
    <property type="molecule type" value="Genomic_DNA"/>
</dbReference>
<dbReference type="PRINTS" id="PR00747">
    <property type="entry name" value="GLYHDRLASE47"/>
</dbReference>
<evidence type="ECO:0000256" key="4">
    <source>
        <dbReference type="ARBA" id="ARBA00022723"/>
    </source>
</evidence>